<dbReference type="SUPFAM" id="SSF51735">
    <property type="entry name" value="NAD(P)-binding Rossmann-fold domains"/>
    <property type="match status" value="1"/>
</dbReference>
<dbReference type="SUPFAM" id="SSF48179">
    <property type="entry name" value="6-phosphogluconate dehydrogenase C-terminal domain-like"/>
    <property type="match status" value="1"/>
</dbReference>
<dbReference type="GO" id="GO:0070403">
    <property type="term" value="F:NAD+ binding"/>
    <property type="evidence" value="ECO:0007669"/>
    <property type="project" value="InterPro"/>
</dbReference>
<evidence type="ECO:0000313" key="5">
    <source>
        <dbReference type="EMBL" id="KAF2169903.1"/>
    </source>
</evidence>
<comment type="similarity">
    <text evidence="1">Belongs to the 3-hydroxyacyl-CoA dehydrogenase family.</text>
</comment>
<feature type="domain" description="3-hydroxyacyl-CoA dehydrogenase C-terminal" evidence="3">
    <location>
        <begin position="186"/>
        <end position="253"/>
    </location>
</feature>
<protein>
    <recommendedName>
        <fullName evidence="7">3-hydroxyacyl-CoA dehydrogenase NAD binding domain-containing protein</fullName>
    </recommendedName>
</protein>
<organism evidence="5 6">
    <name type="scientific">Zasmidium cellare ATCC 36951</name>
    <dbReference type="NCBI Taxonomy" id="1080233"/>
    <lineage>
        <taxon>Eukaryota</taxon>
        <taxon>Fungi</taxon>
        <taxon>Dikarya</taxon>
        <taxon>Ascomycota</taxon>
        <taxon>Pezizomycotina</taxon>
        <taxon>Dothideomycetes</taxon>
        <taxon>Dothideomycetidae</taxon>
        <taxon>Mycosphaerellales</taxon>
        <taxon>Mycosphaerellaceae</taxon>
        <taxon>Zasmidium</taxon>
    </lineage>
</organism>
<dbReference type="InterPro" id="IPR006176">
    <property type="entry name" value="3-OHacyl-CoA_DH_NAD-bd"/>
</dbReference>
<dbReference type="InterPro" id="IPR013328">
    <property type="entry name" value="6PGD_dom2"/>
</dbReference>
<dbReference type="Gene3D" id="1.10.1040.10">
    <property type="entry name" value="N-(1-d-carboxylethyl)-l-norvaline Dehydrogenase, domain 2"/>
    <property type="match status" value="1"/>
</dbReference>
<evidence type="ECO:0000256" key="1">
    <source>
        <dbReference type="ARBA" id="ARBA00009463"/>
    </source>
</evidence>
<dbReference type="InterPro" id="IPR006108">
    <property type="entry name" value="3HC_DH_C"/>
</dbReference>
<dbReference type="PANTHER" id="PTHR48075">
    <property type="entry name" value="3-HYDROXYACYL-COA DEHYDROGENASE FAMILY PROTEIN"/>
    <property type="match status" value="1"/>
</dbReference>
<evidence type="ECO:0000256" key="2">
    <source>
        <dbReference type="ARBA" id="ARBA00023002"/>
    </source>
</evidence>
<sequence length="317" mass="34442">MSEIKTVGVVGTGVIGASWTALFLAHGKHVLVADPAPDAANTLRAHLESFWPLVEQIGLSSGASLQNYRFVGASLGEHYGEVDYVQENAPERLDLKKKLIAEIDSKTRPEVVIASSSSGIPSSQFVTSCKHPERVLIGHPFHPPHIMPLVEVVGHPGSSENAIATAMQFYTSVDKRPIHIMKETPGHAANRFQAAVMNEAFSLVSHGVLTATDVDACITTSLGPRYALMGPFLSNVSGGGGGKDGFRHLLEHLGPAVQGWLKDMKDKQISYDAETYDKLSESVRKEQEIFDIKEVEKQRDELLVRLLKDKKTASAIV</sequence>
<reference evidence="5" key="1">
    <citation type="journal article" date="2020" name="Stud. Mycol.">
        <title>101 Dothideomycetes genomes: a test case for predicting lifestyles and emergence of pathogens.</title>
        <authorList>
            <person name="Haridas S."/>
            <person name="Albert R."/>
            <person name="Binder M."/>
            <person name="Bloem J."/>
            <person name="Labutti K."/>
            <person name="Salamov A."/>
            <person name="Andreopoulos B."/>
            <person name="Baker S."/>
            <person name="Barry K."/>
            <person name="Bills G."/>
            <person name="Bluhm B."/>
            <person name="Cannon C."/>
            <person name="Castanera R."/>
            <person name="Culley D."/>
            <person name="Daum C."/>
            <person name="Ezra D."/>
            <person name="Gonzalez J."/>
            <person name="Henrissat B."/>
            <person name="Kuo A."/>
            <person name="Liang C."/>
            <person name="Lipzen A."/>
            <person name="Lutzoni F."/>
            <person name="Magnuson J."/>
            <person name="Mondo S."/>
            <person name="Nolan M."/>
            <person name="Ohm R."/>
            <person name="Pangilinan J."/>
            <person name="Park H.-J."/>
            <person name="Ramirez L."/>
            <person name="Alfaro M."/>
            <person name="Sun H."/>
            <person name="Tritt A."/>
            <person name="Yoshinaga Y."/>
            <person name="Zwiers L.-H."/>
            <person name="Turgeon B."/>
            <person name="Goodwin S."/>
            <person name="Spatafora J."/>
            <person name="Crous P."/>
            <person name="Grigoriev I."/>
        </authorList>
    </citation>
    <scope>NUCLEOTIDE SEQUENCE</scope>
    <source>
        <strain evidence="5">ATCC 36951</strain>
    </source>
</reference>
<proteinExistence type="inferred from homology"/>
<dbReference type="Pfam" id="PF00725">
    <property type="entry name" value="3HCDH"/>
    <property type="match status" value="1"/>
</dbReference>
<gene>
    <name evidence="5" type="ORF">M409DRAFT_20316</name>
</gene>
<dbReference type="EMBL" id="ML993587">
    <property type="protein sequence ID" value="KAF2169903.1"/>
    <property type="molecule type" value="Genomic_DNA"/>
</dbReference>
<dbReference type="InterPro" id="IPR036291">
    <property type="entry name" value="NAD(P)-bd_dom_sf"/>
</dbReference>
<keyword evidence="6" id="KW-1185">Reference proteome</keyword>
<dbReference type="InterPro" id="IPR008927">
    <property type="entry name" value="6-PGluconate_DH-like_C_sf"/>
</dbReference>
<dbReference type="AlphaFoldDB" id="A0A6A6CT69"/>
<evidence type="ECO:0008006" key="7">
    <source>
        <dbReference type="Google" id="ProtNLM"/>
    </source>
</evidence>
<dbReference type="Gene3D" id="3.40.50.720">
    <property type="entry name" value="NAD(P)-binding Rossmann-like Domain"/>
    <property type="match status" value="1"/>
</dbReference>
<dbReference type="GO" id="GO:0050104">
    <property type="term" value="F:L-gulonate 3-dehydrogenase activity"/>
    <property type="evidence" value="ECO:0007669"/>
    <property type="project" value="TreeGrafter"/>
</dbReference>
<accession>A0A6A6CT69</accession>
<evidence type="ECO:0000313" key="6">
    <source>
        <dbReference type="Proteomes" id="UP000799537"/>
    </source>
</evidence>
<evidence type="ECO:0000259" key="4">
    <source>
        <dbReference type="Pfam" id="PF02737"/>
    </source>
</evidence>
<dbReference type="GeneID" id="54558604"/>
<dbReference type="RefSeq" id="XP_033670792.1">
    <property type="nucleotide sequence ID" value="XM_033805332.1"/>
</dbReference>
<dbReference type="GO" id="GO:0006631">
    <property type="term" value="P:fatty acid metabolic process"/>
    <property type="evidence" value="ECO:0007669"/>
    <property type="project" value="InterPro"/>
</dbReference>
<keyword evidence="2" id="KW-0560">Oxidoreductase</keyword>
<dbReference type="OrthoDB" id="2021159at2759"/>
<dbReference type="PANTHER" id="PTHR48075:SF1">
    <property type="entry name" value="LAMBDA-CRYSTALLIN HOMOLOG"/>
    <property type="match status" value="1"/>
</dbReference>
<feature type="domain" description="3-hydroxyacyl-CoA dehydrogenase NAD binding" evidence="4">
    <location>
        <begin position="6"/>
        <end position="183"/>
    </location>
</feature>
<dbReference type="Proteomes" id="UP000799537">
    <property type="component" value="Unassembled WGS sequence"/>
</dbReference>
<dbReference type="Pfam" id="PF02737">
    <property type="entry name" value="3HCDH_N"/>
    <property type="match status" value="1"/>
</dbReference>
<evidence type="ECO:0000259" key="3">
    <source>
        <dbReference type="Pfam" id="PF00725"/>
    </source>
</evidence>
<name>A0A6A6CT69_ZASCE</name>